<organism evidence="1 2">
    <name type="scientific">Legionella pneumophila subsp. pascullei</name>
    <dbReference type="NCBI Taxonomy" id="91890"/>
    <lineage>
        <taxon>Bacteria</taxon>
        <taxon>Pseudomonadati</taxon>
        <taxon>Pseudomonadota</taxon>
        <taxon>Gammaproteobacteria</taxon>
        <taxon>Legionellales</taxon>
        <taxon>Legionellaceae</taxon>
        <taxon>Legionella</taxon>
    </lineage>
</organism>
<dbReference type="Gene3D" id="3.30.70.1290">
    <property type="entry name" value="Transposase IS200-like"/>
    <property type="match status" value="1"/>
</dbReference>
<proteinExistence type="predicted"/>
<dbReference type="GO" id="GO:0006313">
    <property type="term" value="P:DNA transposition"/>
    <property type="evidence" value="ECO:0007669"/>
    <property type="project" value="InterPro"/>
</dbReference>
<dbReference type="Proteomes" id="UP000249566">
    <property type="component" value="Chromosome 1"/>
</dbReference>
<evidence type="ECO:0000313" key="2">
    <source>
        <dbReference type="Proteomes" id="UP000249566"/>
    </source>
</evidence>
<reference evidence="1 2" key="1">
    <citation type="submission" date="2018-06" db="EMBL/GenBank/DDBJ databases">
        <authorList>
            <consortium name="Pathogen Informatics"/>
            <person name="Doyle S."/>
        </authorList>
    </citation>
    <scope>NUCLEOTIDE SEQUENCE [LARGE SCALE GENOMIC DNA]</scope>
    <source>
        <strain evidence="1 2">NCTC12272</strain>
    </source>
</reference>
<dbReference type="GO" id="GO:0003677">
    <property type="term" value="F:DNA binding"/>
    <property type="evidence" value="ECO:0007669"/>
    <property type="project" value="InterPro"/>
</dbReference>
<dbReference type="AlphaFoldDB" id="A0AAX2IZM0"/>
<dbReference type="InterPro" id="IPR036515">
    <property type="entry name" value="Transposase_17_sf"/>
</dbReference>
<dbReference type="EMBL" id="LS483412">
    <property type="protein sequence ID" value="SQG91393.1"/>
    <property type="molecule type" value="Genomic_DNA"/>
</dbReference>
<evidence type="ECO:0000313" key="1">
    <source>
        <dbReference type="EMBL" id="SQG91393.1"/>
    </source>
</evidence>
<protein>
    <submittedName>
        <fullName evidence="1">Uncharacterized protein</fullName>
    </submittedName>
</protein>
<dbReference type="GO" id="GO:0004803">
    <property type="term" value="F:transposase activity"/>
    <property type="evidence" value="ECO:0007669"/>
    <property type="project" value="InterPro"/>
</dbReference>
<accession>A0AAX2IZM0</accession>
<name>A0AAX2IZM0_LEGPN</name>
<gene>
    <name evidence="1" type="ORF">NCTC12272_02607</name>
</gene>
<sequence>MYQQILRYNLLSYHIKDISIPQGLFVSLVIFIVKHGYVQKASDWKYSSIHRYIQKGIITSDWACSDTLHTMNQFGE</sequence>